<dbReference type="EMBL" id="AZHB01000011">
    <property type="protein sequence ID" value="OAA63086.1"/>
    <property type="molecule type" value="Genomic_DNA"/>
</dbReference>
<dbReference type="Proteomes" id="UP000076744">
    <property type="component" value="Unassembled WGS sequence"/>
</dbReference>
<dbReference type="GeneID" id="30021254"/>
<proteinExistence type="predicted"/>
<sequence>MTRPKAIDRHAAQIHNRHRLAAATLVSAKGLPVAVDLVACAEPLPLLPGGGARTSAAARRKDSRPCRYVRSLPSSTSIAMNGPPPAPRASAPFRDRAVPRRARVEQHALESVRGGGVDGHDGVHGDVAVEQPRVRVQIAVHARAVAQRLQQLRDGLEVDDRDHARSRGDQVVEWVLLDEGNLLFG</sequence>
<dbReference type="RefSeq" id="XP_018704293.1">
    <property type="nucleotide sequence ID" value="XM_018848567.1"/>
</dbReference>
<comment type="caution">
    <text evidence="2">The sequence shown here is derived from an EMBL/GenBank/DDBJ whole genome shotgun (WGS) entry which is preliminary data.</text>
</comment>
<evidence type="ECO:0000256" key="1">
    <source>
        <dbReference type="SAM" id="MobiDB-lite"/>
    </source>
</evidence>
<protein>
    <submittedName>
        <fullName evidence="2">Uncharacterized protein</fullName>
    </submittedName>
</protein>
<dbReference type="AlphaFoldDB" id="A0A167VXF8"/>
<organism evidence="2 3">
    <name type="scientific">Cordyceps fumosorosea (strain ARSEF 2679)</name>
    <name type="common">Isaria fumosorosea</name>
    <dbReference type="NCBI Taxonomy" id="1081104"/>
    <lineage>
        <taxon>Eukaryota</taxon>
        <taxon>Fungi</taxon>
        <taxon>Dikarya</taxon>
        <taxon>Ascomycota</taxon>
        <taxon>Pezizomycotina</taxon>
        <taxon>Sordariomycetes</taxon>
        <taxon>Hypocreomycetidae</taxon>
        <taxon>Hypocreales</taxon>
        <taxon>Cordycipitaceae</taxon>
        <taxon>Cordyceps</taxon>
    </lineage>
</organism>
<name>A0A167VXF8_CORFA</name>
<accession>A0A167VXF8</accession>
<feature type="region of interest" description="Disordered" evidence="1">
    <location>
        <begin position="73"/>
        <end position="94"/>
    </location>
</feature>
<evidence type="ECO:0000313" key="2">
    <source>
        <dbReference type="EMBL" id="OAA63086.1"/>
    </source>
</evidence>
<gene>
    <name evidence="2" type="ORF">ISF_04962</name>
</gene>
<keyword evidence="3" id="KW-1185">Reference proteome</keyword>
<reference evidence="2 3" key="1">
    <citation type="journal article" date="2016" name="Genome Biol. Evol.">
        <title>Divergent and convergent evolution of fungal pathogenicity.</title>
        <authorList>
            <person name="Shang Y."/>
            <person name="Xiao G."/>
            <person name="Zheng P."/>
            <person name="Cen K."/>
            <person name="Zhan S."/>
            <person name="Wang C."/>
        </authorList>
    </citation>
    <scope>NUCLEOTIDE SEQUENCE [LARGE SCALE GENOMIC DNA]</scope>
    <source>
        <strain evidence="2 3">ARSEF 2679</strain>
    </source>
</reference>
<evidence type="ECO:0000313" key="3">
    <source>
        <dbReference type="Proteomes" id="UP000076744"/>
    </source>
</evidence>